<dbReference type="NCBIfam" id="TIGR04183">
    <property type="entry name" value="Por_Secre_tail"/>
    <property type="match status" value="1"/>
</dbReference>
<dbReference type="InterPro" id="IPR026444">
    <property type="entry name" value="Secre_tail"/>
</dbReference>
<dbReference type="Gene3D" id="1.10.1280.10">
    <property type="entry name" value="Di-copper center containing domain from catechol oxidase"/>
    <property type="match status" value="1"/>
</dbReference>
<dbReference type="InterPro" id="IPR055015">
    <property type="entry name" value="GCX_COOH"/>
</dbReference>
<evidence type="ECO:0000259" key="5">
    <source>
        <dbReference type="PROSITE" id="PS00498"/>
    </source>
</evidence>
<evidence type="ECO:0000256" key="3">
    <source>
        <dbReference type="ARBA" id="ARBA00022729"/>
    </source>
</evidence>
<evidence type="ECO:0000313" key="6">
    <source>
        <dbReference type="EMBL" id="SHF79490.1"/>
    </source>
</evidence>
<comment type="similarity">
    <text evidence="1">Belongs to the tyrosinase family.</text>
</comment>
<name>A0A1M5EK35_9FLAO</name>
<dbReference type="Proteomes" id="UP000184406">
    <property type="component" value="Unassembled WGS sequence"/>
</dbReference>
<feature type="domain" description="Tyrosinase copper-binding" evidence="5">
    <location>
        <begin position="216"/>
        <end position="227"/>
    </location>
</feature>
<evidence type="ECO:0000256" key="2">
    <source>
        <dbReference type="ARBA" id="ARBA00022723"/>
    </source>
</evidence>
<proteinExistence type="inferred from homology"/>
<protein>
    <submittedName>
        <fullName evidence="6">Tyrosinase</fullName>
    </submittedName>
</protein>
<dbReference type="RefSeq" id="WP_072864025.1">
    <property type="nucleotide sequence ID" value="NZ_FQUX01000007.1"/>
</dbReference>
<dbReference type="PRINTS" id="PR00092">
    <property type="entry name" value="TYROSINASE"/>
</dbReference>
<dbReference type="AlphaFoldDB" id="A0A1M5EK35"/>
<dbReference type="Pfam" id="PF18962">
    <property type="entry name" value="Por_Secre_tail"/>
    <property type="match status" value="1"/>
</dbReference>
<dbReference type="InterPro" id="IPR002227">
    <property type="entry name" value="Tyrosinase_Cu-bd"/>
</dbReference>
<dbReference type="OrthoDB" id="2874181at2"/>
<dbReference type="InterPro" id="IPR050316">
    <property type="entry name" value="Tyrosinase/Hemocyanin"/>
</dbReference>
<dbReference type="EMBL" id="FQUX01000007">
    <property type="protein sequence ID" value="SHF79490.1"/>
    <property type="molecule type" value="Genomic_DNA"/>
</dbReference>
<dbReference type="PROSITE" id="PS00498">
    <property type="entry name" value="TYROSINASE_2"/>
    <property type="match status" value="1"/>
</dbReference>
<accession>A0A1M5EK35</accession>
<keyword evidence="2" id="KW-0479">Metal-binding</keyword>
<dbReference type="Pfam" id="PF00264">
    <property type="entry name" value="Tyrosinase"/>
    <property type="match status" value="2"/>
</dbReference>
<keyword evidence="7" id="KW-1185">Reference proteome</keyword>
<dbReference type="PANTHER" id="PTHR11474:SF126">
    <property type="entry name" value="TYROSINASE-LIKE PROTEIN TYR-1-RELATED"/>
    <property type="match status" value="1"/>
</dbReference>
<sequence>MNKYYALFVFSILFFQVGAQSIRKNFTEMSQYEKIELVNGFYALRSGGDLINDLATFHNDFFNFDNTIDPTRLDLHFNLPDEPERDIFLAWHRRQMFEVEQALQNVNPRISLVYWDSSVERSVNSTLWNQDLMGSFDANWSLGRALGAEGSLPITTGGGDNNVNVIQGISGTSWPAPDSQTVGFYAYSNRLERGRVHAGAHQWTGGMMPTGASPRDPVFYLHHTNVDRLWQEWETNNPGSSGFIRTSMLRYDGTYVFNGQTLPSVNPNSIIDSRVLGVFYARNGLAVLDNYIVSNTYNPEEVFYYQFVIEAGNNGFIVPSGRVARMESLNTIELKPGFMAQSGSTFTARIDVANSGLTGKSNRTLVVNDKPFDDLDIKNIVEWEEDNKDDSPVFLTTFPNPFINKITIKLNKKTDCSIEVFNMMGMSIRKESFQNTDTLEINNLYGLSSGIYVIQVVNGQGELLLAKRVVKL</sequence>
<gene>
    <name evidence="6" type="ORF">SAMN03080594_107163</name>
</gene>
<dbReference type="PANTHER" id="PTHR11474">
    <property type="entry name" value="TYROSINASE FAMILY MEMBER"/>
    <property type="match status" value="1"/>
</dbReference>
<evidence type="ECO:0000256" key="1">
    <source>
        <dbReference type="ARBA" id="ARBA00009928"/>
    </source>
</evidence>
<dbReference type="GO" id="GO:0016491">
    <property type="term" value="F:oxidoreductase activity"/>
    <property type="evidence" value="ECO:0007669"/>
    <property type="project" value="InterPro"/>
</dbReference>
<evidence type="ECO:0000313" key="7">
    <source>
        <dbReference type="Proteomes" id="UP000184406"/>
    </source>
</evidence>
<keyword evidence="4" id="KW-0186">Copper</keyword>
<organism evidence="6 7">
    <name type="scientific">Arenibacter palladensis</name>
    <dbReference type="NCBI Taxonomy" id="237373"/>
    <lineage>
        <taxon>Bacteria</taxon>
        <taxon>Pseudomonadati</taxon>
        <taxon>Bacteroidota</taxon>
        <taxon>Flavobacteriia</taxon>
        <taxon>Flavobacteriales</taxon>
        <taxon>Flavobacteriaceae</taxon>
        <taxon>Arenibacter</taxon>
    </lineage>
</organism>
<dbReference type="InterPro" id="IPR008922">
    <property type="entry name" value="Di-copper_centre_dom_sf"/>
</dbReference>
<keyword evidence="3" id="KW-0732">Signal</keyword>
<dbReference type="NCBIfam" id="NF045639">
    <property type="entry name" value="GCX_COOH"/>
    <property type="match status" value="1"/>
</dbReference>
<evidence type="ECO:0000256" key="4">
    <source>
        <dbReference type="ARBA" id="ARBA00023008"/>
    </source>
</evidence>
<reference evidence="7" key="1">
    <citation type="submission" date="2016-11" db="EMBL/GenBank/DDBJ databases">
        <authorList>
            <person name="Varghese N."/>
            <person name="Submissions S."/>
        </authorList>
    </citation>
    <scope>NUCLEOTIDE SEQUENCE [LARGE SCALE GENOMIC DNA]</scope>
    <source>
        <strain evidence="7">DSM 17539</strain>
    </source>
</reference>
<dbReference type="SUPFAM" id="SSF48056">
    <property type="entry name" value="Di-copper centre-containing domain"/>
    <property type="match status" value="1"/>
</dbReference>
<dbReference type="GO" id="GO:0046872">
    <property type="term" value="F:metal ion binding"/>
    <property type="evidence" value="ECO:0007669"/>
    <property type="project" value="UniProtKB-KW"/>
</dbReference>